<dbReference type="EMBL" id="AAOE01000022">
    <property type="protein sequence ID" value="EAR08303.1"/>
    <property type="molecule type" value="Genomic_DNA"/>
</dbReference>
<gene>
    <name evidence="1" type="ORF">MED297_09191</name>
</gene>
<comment type="caution">
    <text evidence="1">The sequence shown here is derived from an EMBL/GenBank/DDBJ whole genome shotgun (WGS) entry which is preliminary data.</text>
</comment>
<dbReference type="RefSeq" id="WP_008046088.1">
    <property type="nucleotide sequence ID" value="NZ_CH724152.1"/>
</dbReference>
<proteinExistence type="predicted"/>
<dbReference type="AlphaFoldDB" id="A4BHP8"/>
<reference evidence="1 2" key="1">
    <citation type="submission" date="2006-02" db="EMBL/GenBank/DDBJ databases">
        <authorList>
            <person name="Pinhassi J."/>
            <person name="Pedros-Alio C."/>
            <person name="Ferriera S."/>
            <person name="Johnson J."/>
            <person name="Kravitz S."/>
            <person name="Halpern A."/>
            <person name="Remington K."/>
            <person name="Beeson K."/>
            <person name="Tran B."/>
            <person name="Rogers Y.-H."/>
            <person name="Friedman R."/>
            <person name="Venter J.C."/>
        </authorList>
    </citation>
    <scope>NUCLEOTIDE SEQUENCE [LARGE SCALE GENOMIC DNA]</scope>
    <source>
        <strain evidence="1 2">MED297</strain>
    </source>
</reference>
<name>A4BHP8_9GAMM</name>
<sequence>MKLIIIKTESPTVCRAFADRLALAGFHRLDRLSQVRMFRQLSEIEDGRGEPIAIQRLNLFEQVSAGRWAILSSHNPSAYGGCIDQPGTMSVEVISAEHLKSASVLARIHSLADEQERQLRQFPIIRWLSSWFSRGKRSWAWN</sequence>
<evidence type="ECO:0000313" key="1">
    <source>
        <dbReference type="EMBL" id="EAR08303.1"/>
    </source>
</evidence>
<keyword evidence="2" id="KW-1185">Reference proteome</keyword>
<accession>A4BHP8</accession>
<dbReference type="HOGENOM" id="CLU_1814244_0_0_6"/>
<dbReference type="Proteomes" id="UP000005953">
    <property type="component" value="Unassembled WGS sequence"/>
</dbReference>
<evidence type="ECO:0000313" key="2">
    <source>
        <dbReference type="Proteomes" id="UP000005953"/>
    </source>
</evidence>
<protein>
    <submittedName>
        <fullName evidence="1">Uncharacterized protein</fullName>
    </submittedName>
</protein>
<dbReference type="STRING" id="314283.MED297_09191"/>
<organism evidence="1 2">
    <name type="scientific">Reinekea blandensis MED297</name>
    <dbReference type="NCBI Taxonomy" id="314283"/>
    <lineage>
        <taxon>Bacteria</taxon>
        <taxon>Pseudomonadati</taxon>
        <taxon>Pseudomonadota</taxon>
        <taxon>Gammaproteobacteria</taxon>
        <taxon>Oceanospirillales</taxon>
        <taxon>Saccharospirillaceae</taxon>
        <taxon>Reinekea</taxon>
    </lineage>
</organism>